<dbReference type="Gene3D" id="3.40.10.10">
    <property type="entry name" value="DNA Methylphosphotriester Repair Domain"/>
    <property type="match status" value="1"/>
</dbReference>
<dbReference type="Pfam" id="PF12833">
    <property type="entry name" value="HTH_18"/>
    <property type="match status" value="1"/>
</dbReference>
<evidence type="ECO:0000256" key="12">
    <source>
        <dbReference type="ARBA" id="ARBA00023163"/>
    </source>
</evidence>
<dbReference type="GO" id="GO:0008168">
    <property type="term" value="F:methyltransferase activity"/>
    <property type="evidence" value="ECO:0007669"/>
    <property type="project" value="UniProtKB-KW"/>
</dbReference>
<dbReference type="GO" id="GO:0043565">
    <property type="term" value="F:sequence-specific DNA binding"/>
    <property type="evidence" value="ECO:0007669"/>
    <property type="project" value="InterPro"/>
</dbReference>
<dbReference type="GO" id="GO:0032259">
    <property type="term" value="P:methylation"/>
    <property type="evidence" value="ECO:0007669"/>
    <property type="project" value="UniProtKB-KW"/>
</dbReference>
<accession>A0A5M8A2L0</accession>
<dbReference type="Pfam" id="PF00730">
    <property type="entry name" value="HhH-GPD"/>
    <property type="match status" value="1"/>
</dbReference>
<dbReference type="PANTHER" id="PTHR43003">
    <property type="entry name" value="DNA-3-METHYLADENINE GLYCOSYLASE"/>
    <property type="match status" value="1"/>
</dbReference>
<dbReference type="InterPro" id="IPR011257">
    <property type="entry name" value="DNA_glycosylase"/>
</dbReference>
<sequence>MELDPDTCYRAVVSHDRRFDGRFFVAVSSTGIYCRPVCAVRTPKRENCSFFATAAAAEKHGYRPCLRCRPELAPGHGIADLSGRLAQAAATLIDEGFLADAGVPELAARIGVTERHLRRLFTAQFGVSLVDYAQTQRLLLAKRLLTDTALPVTEVALAAGFGSVRRFNDVLKTRYGLAPTAMRKRAAGMPADRLVFELGYRPPMAWAALMQFLGARAVQGVEQIWPDAHGGEYGRTVAIEVGGRLHSGWIRLALVPQRHVLRVTLSGSLAHAIPQVLGKVRRLCDLGCRPDVVDRHLGALAADMPGMRLPGTVDGFEIAVRAVLGQVVSLAQARAMLHRLVQAHGVPLAAPMDELRACFPGAATLAAVPVTELNALGVPMAKARAIHAIATAVVEGRVSLEPGVEPAQTVAALCAIDGVGDWTAQYIAMRALGWPDAFPATDYALRKVLGIERNGEMLRHAAQWAPWRAYAAMHLWRQYQDMQDRRERERAEARAVPAGLGATTGDPAVTRRARRTRRPQLQEQPT</sequence>
<evidence type="ECO:0000256" key="4">
    <source>
        <dbReference type="ARBA" id="ARBA00022603"/>
    </source>
</evidence>
<dbReference type="GO" id="GO:0032131">
    <property type="term" value="F:alkylated DNA binding"/>
    <property type="evidence" value="ECO:0007669"/>
    <property type="project" value="TreeGrafter"/>
</dbReference>
<dbReference type="GO" id="GO:0005737">
    <property type="term" value="C:cytoplasm"/>
    <property type="evidence" value="ECO:0007669"/>
    <property type="project" value="TreeGrafter"/>
</dbReference>
<dbReference type="InterPro" id="IPR004026">
    <property type="entry name" value="Ada_DNA_repair_Zn-bd"/>
</dbReference>
<keyword evidence="7" id="KW-0227">DNA damage</keyword>
<dbReference type="Proteomes" id="UP000324324">
    <property type="component" value="Unassembled WGS sequence"/>
</dbReference>
<dbReference type="InterPro" id="IPR018060">
    <property type="entry name" value="HTH_AraC"/>
</dbReference>
<dbReference type="SUPFAM" id="SSF46689">
    <property type="entry name" value="Homeodomain-like"/>
    <property type="match status" value="2"/>
</dbReference>
<evidence type="ECO:0000256" key="5">
    <source>
        <dbReference type="ARBA" id="ARBA00022679"/>
    </source>
</evidence>
<gene>
    <name evidence="16" type="ORF">F1599_24745</name>
</gene>
<evidence type="ECO:0000256" key="1">
    <source>
        <dbReference type="ARBA" id="ARBA00000086"/>
    </source>
</evidence>
<evidence type="ECO:0000256" key="9">
    <source>
        <dbReference type="ARBA" id="ARBA00023015"/>
    </source>
</evidence>
<dbReference type="Gene3D" id="1.10.10.60">
    <property type="entry name" value="Homeodomain-like"/>
    <property type="match status" value="1"/>
</dbReference>
<dbReference type="SMART" id="SM01009">
    <property type="entry name" value="AlkA_N"/>
    <property type="match status" value="1"/>
</dbReference>
<dbReference type="InterPro" id="IPR003265">
    <property type="entry name" value="HhH-GPD_domain"/>
</dbReference>
<dbReference type="Gene3D" id="1.10.340.30">
    <property type="entry name" value="Hypothetical protein, domain 2"/>
    <property type="match status" value="1"/>
</dbReference>
<dbReference type="InterPro" id="IPR051912">
    <property type="entry name" value="Alkylbase_DNA_Glycosylase/TA"/>
</dbReference>
<name>A0A5M8A2L0_9BURK</name>
<dbReference type="Gene3D" id="3.30.310.20">
    <property type="entry name" value="DNA-3-methyladenine glycosylase AlkA, N-terminal domain"/>
    <property type="match status" value="1"/>
</dbReference>
<evidence type="ECO:0000256" key="8">
    <source>
        <dbReference type="ARBA" id="ARBA00022833"/>
    </source>
</evidence>
<dbReference type="GO" id="GO:0008725">
    <property type="term" value="F:DNA-3-methyladenine glycosylase activity"/>
    <property type="evidence" value="ECO:0007669"/>
    <property type="project" value="TreeGrafter"/>
</dbReference>
<dbReference type="GO" id="GO:0003700">
    <property type="term" value="F:DNA-binding transcription factor activity"/>
    <property type="evidence" value="ECO:0007669"/>
    <property type="project" value="InterPro"/>
</dbReference>
<dbReference type="FunFam" id="3.40.10.10:FF:000001">
    <property type="entry name" value="DNA-3-methyladenine glycosylase 2"/>
    <property type="match status" value="1"/>
</dbReference>
<dbReference type="SMART" id="SM00342">
    <property type="entry name" value="HTH_ARAC"/>
    <property type="match status" value="1"/>
</dbReference>
<dbReference type="CDD" id="cd00056">
    <property type="entry name" value="ENDO3c"/>
    <property type="match status" value="1"/>
</dbReference>
<feature type="region of interest" description="Disordered" evidence="14">
    <location>
        <begin position="487"/>
        <end position="526"/>
    </location>
</feature>
<dbReference type="InterPro" id="IPR010316">
    <property type="entry name" value="AlkA_N"/>
</dbReference>
<dbReference type="Pfam" id="PF06029">
    <property type="entry name" value="AlkA_N"/>
    <property type="match status" value="1"/>
</dbReference>
<reference evidence="16 17" key="1">
    <citation type="submission" date="2019-09" db="EMBL/GenBank/DDBJ databases">
        <title>Isolation of a novel species in the genus Cupriavidus from patients with sepsis using whole genome sequencing.</title>
        <authorList>
            <person name="Kweon O.J."/>
            <person name="Lee M.-K."/>
        </authorList>
    </citation>
    <scope>NUCLEOTIDE SEQUENCE [LARGE SCALE GENOMIC DNA]</scope>
    <source>
        <strain evidence="16 17">MKL-01</strain>
    </source>
</reference>
<keyword evidence="4" id="KW-0489">Methyltransferase</keyword>
<evidence type="ECO:0000256" key="11">
    <source>
        <dbReference type="ARBA" id="ARBA00023159"/>
    </source>
</evidence>
<dbReference type="AlphaFoldDB" id="A0A5M8A2L0"/>
<evidence type="ECO:0000256" key="6">
    <source>
        <dbReference type="ARBA" id="ARBA00022723"/>
    </source>
</evidence>
<dbReference type="SMART" id="SM00478">
    <property type="entry name" value="ENDO3c"/>
    <property type="match status" value="1"/>
</dbReference>
<evidence type="ECO:0000313" key="17">
    <source>
        <dbReference type="Proteomes" id="UP000324324"/>
    </source>
</evidence>
<comment type="caution">
    <text evidence="16">The sequence shown here is derived from an EMBL/GenBank/DDBJ whole genome shotgun (WGS) entry which is preliminary data.</text>
</comment>
<keyword evidence="13" id="KW-0234">DNA repair</keyword>
<keyword evidence="9" id="KW-0805">Transcription regulation</keyword>
<dbReference type="SUPFAM" id="SSF48150">
    <property type="entry name" value="DNA-glycosylase"/>
    <property type="match status" value="1"/>
</dbReference>
<dbReference type="InterPro" id="IPR009057">
    <property type="entry name" value="Homeodomain-like_sf"/>
</dbReference>
<dbReference type="InterPro" id="IPR035451">
    <property type="entry name" value="Ada-like_dom_sf"/>
</dbReference>
<dbReference type="GO" id="GO:0032993">
    <property type="term" value="C:protein-DNA complex"/>
    <property type="evidence" value="ECO:0007669"/>
    <property type="project" value="TreeGrafter"/>
</dbReference>
<dbReference type="InterPro" id="IPR037046">
    <property type="entry name" value="AlkA_N_sf"/>
</dbReference>
<dbReference type="Pfam" id="PF02805">
    <property type="entry name" value="Ada_Zn_binding"/>
    <property type="match status" value="1"/>
</dbReference>
<evidence type="ECO:0000256" key="14">
    <source>
        <dbReference type="SAM" id="MobiDB-lite"/>
    </source>
</evidence>
<dbReference type="GO" id="GO:0008270">
    <property type="term" value="F:zinc ion binding"/>
    <property type="evidence" value="ECO:0007669"/>
    <property type="project" value="InterPro"/>
</dbReference>
<feature type="domain" description="HTH araC/xylS-type" evidence="15">
    <location>
        <begin position="87"/>
        <end position="185"/>
    </location>
</feature>
<evidence type="ECO:0000313" key="16">
    <source>
        <dbReference type="EMBL" id="KAA6116335.1"/>
    </source>
</evidence>
<dbReference type="EMBL" id="VWRN01000072">
    <property type="protein sequence ID" value="KAA6116335.1"/>
    <property type="molecule type" value="Genomic_DNA"/>
</dbReference>
<dbReference type="GO" id="GO:0006285">
    <property type="term" value="P:base-excision repair, AP site formation"/>
    <property type="evidence" value="ECO:0007669"/>
    <property type="project" value="TreeGrafter"/>
</dbReference>
<organism evidence="16 17">
    <name type="scientific">Cupriavidus cauae</name>
    <dbReference type="NCBI Taxonomy" id="2608999"/>
    <lineage>
        <taxon>Bacteria</taxon>
        <taxon>Pseudomonadati</taxon>
        <taxon>Pseudomonadota</taxon>
        <taxon>Betaproteobacteria</taxon>
        <taxon>Burkholderiales</taxon>
        <taxon>Burkholderiaceae</taxon>
        <taxon>Cupriavidus</taxon>
    </lineage>
</organism>
<evidence type="ECO:0000256" key="3">
    <source>
        <dbReference type="ARBA" id="ARBA00012000"/>
    </source>
</evidence>
<evidence type="ECO:0000259" key="15">
    <source>
        <dbReference type="PROSITE" id="PS01124"/>
    </source>
</evidence>
<dbReference type="GO" id="GO:0006307">
    <property type="term" value="P:DNA alkylation repair"/>
    <property type="evidence" value="ECO:0007669"/>
    <property type="project" value="TreeGrafter"/>
</dbReference>
<comment type="catalytic activity">
    <reaction evidence="1">
        <text>Hydrolysis of alkylated DNA, releasing 3-methyladenine, 3-methylguanine, 7-methylguanine and 7-methyladenine.</text>
        <dbReference type="EC" id="3.2.2.21"/>
    </reaction>
</comment>
<dbReference type="PANTHER" id="PTHR43003:SF13">
    <property type="entry name" value="DNA-3-METHYLADENINE GLYCOSYLASE 2"/>
    <property type="match status" value="1"/>
</dbReference>
<keyword evidence="8" id="KW-0862">Zinc</keyword>
<dbReference type="SUPFAM" id="SSF57884">
    <property type="entry name" value="Ada DNA repair protein, N-terminal domain (N-Ada 10)"/>
    <property type="match status" value="1"/>
</dbReference>
<dbReference type="EC" id="3.2.2.21" evidence="3"/>
<keyword evidence="5" id="KW-0808">Transferase</keyword>
<proteinExistence type="predicted"/>
<comment type="cofactor">
    <cofactor evidence="2">
        <name>Zn(2+)</name>
        <dbReference type="ChEBI" id="CHEBI:29105"/>
    </cofactor>
</comment>
<keyword evidence="17" id="KW-1185">Reference proteome</keyword>
<dbReference type="InterPro" id="IPR023170">
    <property type="entry name" value="HhH_base_excis_C"/>
</dbReference>
<dbReference type="RefSeq" id="WP_150084828.1">
    <property type="nucleotide sequence ID" value="NZ_VWRN01000072.1"/>
</dbReference>
<protein>
    <recommendedName>
        <fullName evidence="3">DNA-3-methyladenine glycosylase II</fullName>
        <ecNumber evidence="3">3.2.2.21</ecNumber>
    </recommendedName>
</protein>
<evidence type="ECO:0000256" key="2">
    <source>
        <dbReference type="ARBA" id="ARBA00001947"/>
    </source>
</evidence>
<keyword evidence="11" id="KW-0010">Activator</keyword>
<keyword evidence="12" id="KW-0804">Transcription</keyword>
<keyword evidence="10" id="KW-0238">DNA-binding</keyword>
<evidence type="ECO:0000256" key="13">
    <source>
        <dbReference type="ARBA" id="ARBA00023204"/>
    </source>
</evidence>
<dbReference type="PROSITE" id="PS01124">
    <property type="entry name" value="HTH_ARAC_FAMILY_2"/>
    <property type="match status" value="1"/>
</dbReference>
<dbReference type="GO" id="GO:0043916">
    <property type="term" value="F:DNA-7-methylguanine glycosylase activity"/>
    <property type="evidence" value="ECO:0007669"/>
    <property type="project" value="TreeGrafter"/>
</dbReference>
<dbReference type="SUPFAM" id="SSF55945">
    <property type="entry name" value="TATA-box binding protein-like"/>
    <property type="match status" value="1"/>
</dbReference>
<evidence type="ECO:0000256" key="10">
    <source>
        <dbReference type="ARBA" id="ARBA00023125"/>
    </source>
</evidence>
<evidence type="ECO:0000256" key="7">
    <source>
        <dbReference type="ARBA" id="ARBA00022763"/>
    </source>
</evidence>
<keyword evidence="6" id="KW-0479">Metal-binding</keyword>
<dbReference type="Gene3D" id="1.10.1670.10">
    <property type="entry name" value="Helix-hairpin-Helix base-excision DNA repair enzymes (C-terminal)"/>
    <property type="match status" value="1"/>
</dbReference>